<reference evidence="1 2" key="1">
    <citation type="submission" date="2016-10" db="EMBL/GenBank/DDBJ databases">
        <authorList>
            <person name="de Groot N.N."/>
        </authorList>
    </citation>
    <scope>NUCLEOTIDE SEQUENCE [LARGE SCALE GENOMIC DNA]</scope>
    <source>
        <strain evidence="1 2">CGMCC 1.7031</strain>
    </source>
</reference>
<organism evidence="1 2">
    <name type="scientific">Flavobacterium caeni</name>
    <dbReference type="NCBI Taxonomy" id="490189"/>
    <lineage>
        <taxon>Bacteria</taxon>
        <taxon>Pseudomonadati</taxon>
        <taxon>Bacteroidota</taxon>
        <taxon>Flavobacteriia</taxon>
        <taxon>Flavobacteriales</taxon>
        <taxon>Flavobacteriaceae</taxon>
        <taxon>Flavobacterium</taxon>
    </lineage>
</organism>
<sequence length="80" mass="9383">MKNRKPTLPDELSHLGFLPLNDSEERLLDVYWHKKELEEFLPQIATYASPKELTAITLSQLAIMEKQIVNILQMMSETRR</sequence>
<evidence type="ECO:0000313" key="2">
    <source>
        <dbReference type="Proteomes" id="UP000199354"/>
    </source>
</evidence>
<keyword evidence="2" id="KW-1185">Reference proteome</keyword>
<gene>
    <name evidence="1" type="ORF">SAMN02927903_02732</name>
</gene>
<accession>A0A1G5JIE5</accession>
<protein>
    <submittedName>
        <fullName evidence="1">Uncharacterized protein</fullName>
    </submittedName>
</protein>
<dbReference type="Proteomes" id="UP000199354">
    <property type="component" value="Unassembled WGS sequence"/>
</dbReference>
<dbReference type="EMBL" id="FMVF01000014">
    <property type="protein sequence ID" value="SCY88126.1"/>
    <property type="molecule type" value="Genomic_DNA"/>
</dbReference>
<dbReference type="AlphaFoldDB" id="A0A1G5JIE5"/>
<name>A0A1G5JIE5_9FLAO</name>
<dbReference type="RefSeq" id="WP_091145173.1">
    <property type="nucleotide sequence ID" value="NZ_FMVF01000014.1"/>
</dbReference>
<evidence type="ECO:0000313" key="1">
    <source>
        <dbReference type="EMBL" id="SCY88126.1"/>
    </source>
</evidence>
<proteinExistence type="predicted"/>
<dbReference type="OrthoDB" id="9960032at2"/>